<sequence>MIYQWNLPKKTDDKKIVEISQSYQLHPIIASILYNRQIRTTQEIQKYFDTDLESLYDPFLFSQMGTAVDRIIKALKDGENILIYGDYDVDGVTAVSILYDGLFRMGGKVSFFIPNRFVEGYGVSEKGIQKAKARDVSLIITVDCGITALKEVDYAREQGMDVIICDHHEPAGSLPDAVAILDPKVKGCSYPYKELAGCGVAFKLLQAITERLGFNKDFAYQYLDLVAVGTAADIVQLLDENRILVKHGLAMLNSNPRPGVFALLENCGLLGRELSVNTIVFILAPRLNAVGRISSAKKAVHLLTTQSLQQGKNIARILEKENRARKDIDVETFEEAKALIRDRIDLDTKRVIVLAKENWHPGVIGIVASRLMEKFHRPTVLISIQDGVGKGSARSTPNFDIYSAFQKLDHHLLTYGGHRFAAGLTIEPERIEEFDAAINLLAEGKFEMKDLIPKLDIDAIINFDQFNAGFFSGLKTMAPFGPGNMRPVFATYNLLTYGPITVVGNNHLKLKCKQGDVVIDAIGYNLGSHADEMRKPHRQLNCAYVLDETYWNGQTTIQMRIKDFEVF</sequence>
<dbReference type="Gene3D" id="3.90.1640.30">
    <property type="match status" value="1"/>
</dbReference>
<dbReference type="EMBL" id="DRQG01000126">
    <property type="protein sequence ID" value="HGY56707.1"/>
    <property type="molecule type" value="Genomic_DNA"/>
</dbReference>
<accession>A0A7V4UEZ0</accession>
<dbReference type="GO" id="GO:0003676">
    <property type="term" value="F:nucleic acid binding"/>
    <property type="evidence" value="ECO:0007669"/>
    <property type="project" value="InterPro"/>
</dbReference>
<evidence type="ECO:0000259" key="6">
    <source>
        <dbReference type="Pfam" id="PF01368"/>
    </source>
</evidence>
<proteinExistence type="inferred from homology"/>
<feature type="domain" description="DDH" evidence="6">
    <location>
        <begin position="80"/>
        <end position="230"/>
    </location>
</feature>
<dbReference type="Pfam" id="PF01368">
    <property type="entry name" value="DHH"/>
    <property type="match status" value="1"/>
</dbReference>
<dbReference type="Gene3D" id="3.10.310.30">
    <property type="match status" value="1"/>
</dbReference>
<name>A0A7V4UEZ0_CALAY</name>
<feature type="domain" description="RecJ OB" evidence="8">
    <location>
        <begin position="457"/>
        <end position="563"/>
    </location>
</feature>
<dbReference type="InterPro" id="IPR041122">
    <property type="entry name" value="RecJ_OB"/>
</dbReference>
<keyword evidence="4" id="KW-0378">Hydrolase</keyword>
<evidence type="ECO:0000256" key="3">
    <source>
        <dbReference type="ARBA" id="ARBA00022722"/>
    </source>
</evidence>
<evidence type="ECO:0000259" key="8">
    <source>
        <dbReference type="Pfam" id="PF17768"/>
    </source>
</evidence>
<evidence type="ECO:0000256" key="4">
    <source>
        <dbReference type="ARBA" id="ARBA00022801"/>
    </source>
</evidence>
<dbReference type="Proteomes" id="UP000885779">
    <property type="component" value="Unassembled WGS sequence"/>
</dbReference>
<comment type="similarity">
    <text evidence="1">Belongs to the RecJ family.</text>
</comment>
<protein>
    <recommendedName>
        <fullName evidence="2">Single-stranded-DNA-specific exonuclease RecJ</fullName>
    </recommendedName>
</protein>
<evidence type="ECO:0000259" key="7">
    <source>
        <dbReference type="Pfam" id="PF02272"/>
    </source>
</evidence>
<dbReference type="InterPro" id="IPR001667">
    <property type="entry name" value="DDH_dom"/>
</dbReference>
<dbReference type="GO" id="GO:0006281">
    <property type="term" value="P:DNA repair"/>
    <property type="evidence" value="ECO:0007669"/>
    <property type="project" value="InterPro"/>
</dbReference>
<dbReference type="PANTHER" id="PTHR30255">
    <property type="entry name" value="SINGLE-STRANDED-DNA-SPECIFIC EXONUCLEASE RECJ"/>
    <property type="match status" value="1"/>
</dbReference>
<organism evidence="9">
    <name type="scientific">Caldithrix abyssi</name>
    <dbReference type="NCBI Taxonomy" id="187145"/>
    <lineage>
        <taxon>Bacteria</taxon>
        <taxon>Pseudomonadati</taxon>
        <taxon>Calditrichota</taxon>
        <taxon>Calditrichia</taxon>
        <taxon>Calditrichales</taxon>
        <taxon>Calditrichaceae</taxon>
        <taxon>Caldithrix</taxon>
    </lineage>
</organism>
<dbReference type="PANTHER" id="PTHR30255:SF2">
    <property type="entry name" value="SINGLE-STRANDED-DNA-SPECIFIC EXONUCLEASE RECJ"/>
    <property type="match status" value="1"/>
</dbReference>
<evidence type="ECO:0000256" key="1">
    <source>
        <dbReference type="ARBA" id="ARBA00005915"/>
    </source>
</evidence>
<dbReference type="AlphaFoldDB" id="A0A7V4UEZ0"/>
<feature type="domain" description="DHHA1" evidence="7">
    <location>
        <begin position="350"/>
        <end position="441"/>
    </location>
</feature>
<comment type="caution">
    <text evidence="9">The sequence shown here is derived from an EMBL/GenBank/DDBJ whole genome shotgun (WGS) entry which is preliminary data.</text>
</comment>
<keyword evidence="3" id="KW-0540">Nuclease</keyword>
<gene>
    <name evidence="9" type="primary">recJ</name>
    <name evidence="9" type="ORF">ENK44_13460</name>
</gene>
<reference evidence="9" key="1">
    <citation type="journal article" date="2020" name="mSystems">
        <title>Genome- and Community-Level Interaction Insights into Carbon Utilization and Element Cycling Functions of Hydrothermarchaeota in Hydrothermal Sediment.</title>
        <authorList>
            <person name="Zhou Z."/>
            <person name="Liu Y."/>
            <person name="Xu W."/>
            <person name="Pan J."/>
            <person name="Luo Z.H."/>
            <person name="Li M."/>
        </authorList>
    </citation>
    <scope>NUCLEOTIDE SEQUENCE [LARGE SCALE GENOMIC DNA]</scope>
    <source>
        <strain evidence="9">HyVt-577</strain>
    </source>
</reference>
<dbReference type="InterPro" id="IPR038763">
    <property type="entry name" value="DHH_sf"/>
</dbReference>
<keyword evidence="5 9" id="KW-0269">Exonuclease</keyword>
<evidence type="ECO:0000313" key="9">
    <source>
        <dbReference type="EMBL" id="HGY56707.1"/>
    </source>
</evidence>
<dbReference type="InterPro" id="IPR003156">
    <property type="entry name" value="DHHA1_dom"/>
</dbReference>
<dbReference type="Pfam" id="PF17768">
    <property type="entry name" value="RecJ_OB"/>
    <property type="match status" value="1"/>
</dbReference>
<dbReference type="InterPro" id="IPR051673">
    <property type="entry name" value="SSDNA_exonuclease_RecJ"/>
</dbReference>
<evidence type="ECO:0000256" key="5">
    <source>
        <dbReference type="ARBA" id="ARBA00022839"/>
    </source>
</evidence>
<dbReference type="GO" id="GO:0008409">
    <property type="term" value="F:5'-3' exonuclease activity"/>
    <property type="evidence" value="ECO:0007669"/>
    <property type="project" value="InterPro"/>
</dbReference>
<evidence type="ECO:0000256" key="2">
    <source>
        <dbReference type="ARBA" id="ARBA00019841"/>
    </source>
</evidence>
<dbReference type="InterPro" id="IPR004610">
    <property type="entry name" value="RecJ"/>
</dbReference>
<dbReference type="NCBIfam" id="TIGR00644">
    <property type="entry name" value="recJ"/>
    <property type="match status" value="1"/>
</dbReference>
<dbReference type="SUPFAM" id="SSF64182">
    <property type="entry name" value="DHH phosphoesterases"/>
    <property type="match status" value="1"/>
</dbReference>
<dbReference type="GO" id="GO:0006310">
    <property type="term" value="P:DNA recombination"/>
    <property type="evidence" value="ECO:0007669"/>
    <property type="project" value="InterPro"/>
</dbReference>
<dbReference type="Pfam" id="PF02272">
    <property type="entry name" value="DHHA1"/>
    <property type="match status" value="1"/>
</dbReference>